<name>A0A5S3YLF3_9GAMM</name>
<organism evidence="1 2">
    <name type="scientific">Pseudoalteromonas ruthenica</name>
    <dbReference type="NCBI Taxonomy" id="151081"/>
    <lineage>
        <taxon>Bacteria</taxon>
        <taxon>Pseudomonadati</taxon>
        <taxon>Pseudomonadota</taxon>
        <taxon>Gammaproteobacteria</taxon>
        <taxon>Alteromonadales</taxon>
        <taxon>Pseudoalteromonadaceae</taxon>
        <taxon>Pseudoalteromonas</taxon>
    </lineage>
</organism>
<feature type="non-terminal residue" evidence="1">
    <location>
        <position position="73"/>
    </location>
</feature>
<feature type="non-terminal residue" evidence="1">
    <location>
        <position position="1"/>
    </location>
</feature>
<dbReference type="AlphaFoldDB" id="A0A5S3YLF3"/>
<protein>
    <submittedName>
        <fullName evidence="1">Beta-ketoacyl synthase</fullName>
    </submittedName>
</protein>
<gene>
    <name evidence="1" type="ORF">CWC05_21320</name>
</gene>
<evidence type="ECO:0000313" key="2">
    <source>
        <dbReference type="Proteomes" id="UP000305874"/>
    </source>
</evidence>
<dbReference type="Proteomes" id="UP000305874">
    <property type="component" value="Unassembled WGS sequence"/>
</dbReference>
<reference evidence="1 2" key="1">
    <citation type="submission" date="2017-12" db="EMBL/GenBank/DDBJ databases">
        <authorList>
            <person name="Paulsen S."/>
            <person name="Gram L.K."/>
        </authorList>
    </citation>
    <scope>NUCLEOTIDE SEQUENCE [LARGE SCALE GENOMIC DNA]</scope>
    <source>
        <strain evidence="1 2">S2897</strain>
    </source>
</reference>
<dbReference type="EMBL" id="PNCG01000525">
    <property type="protein sequence ID" value="TMP76802.1"/>
    <property type="molecule type" value="Genomic_DNA"/>
</dbReference>
<reference evidence="2" key="2">
    <citation type="submission" date="2019-06" db="EMBL/GenBank/DDBJ databases">
        <title>Co-occurence of chitin degradation, pigmentation and bioactivity in marine Pseudoalteromonas.</title>
        <authorList>
            <person name="Sonnenschein E.C."/>
            <person name="Bech P.K."/>
        </authorList>
    </citation>
    <scope>NUCLEOTIDE SEQUENCE [LARGE SCALE GENOMIC DNA]</scope>
    <source>
        <strain evidence="2">S2897</strain>
    </source>
</reference>
<sequence>LVTNDGEIISASDIEDKLGDQIKAGTLIRKIEKNHFDVDATHWQKKLAIKANSDEGLRFTCRLRDLPNPVPSS</sequence>
<accession>A0A5S3YLF3</accession>
<comment type="caution">
    <text evidence="1">The sequence shown here is derived from an EMBL/GenBank/DDBJ whole genome shotgun (WGS) entry which is preliminary data.</text>
</comment>
<proteinExistence type="predicted"/>
<evidence type="ECO:0000313" key="1">
    <source>
        <dbReference type="EMBL" id="TMP76802.1"/>
    </source>
</evidence>